<comment type="caution">
    <text evidence="2">The sequence shown here is derived from an EMBL/GenBank/DDBJ whole genome shotgun (WGS) entry which is preliminary data.</text>
</comment>
<dbReference type="VEuPathDB" id="FungiDB:FUN_003356"/>
<sequence>MEWERINIKAMNELREEYGLNNWMEAKNWALEKNNFFRLGQKIISLAEKSKIFQEYTTLNENFTKRLENENRYQDEKKIGEKRPILESPSKGSDLLSPSINEDKDEEEEEEEAAEPTASPSKKNNGNNGKKKKKKKNNKK</sequence>
<dbReference type="AlphaFoldDB" id="A0A2N1N7K8"/>
<evidence type="ECO:0000313" key="2">
    <source>
        <dbReference type="EMBL" id="PKK69873.1"/>
    </source>
</evidence>
<evidence type="ECO:0000313" key="3">
    <source>
        <dbReference type="Proteomes" id="UP000233469"/>
    </source>
</evidence>
<dbReference type="VEuPathDB" id="FungiDB:RhiirFUN_017094"/>
<feature type="compositionally biased region" description="Acidic residues" evidence="1">
    <location>
        <begin position="103"/>
        <end position="114"/>
    </location>
</feature>
<name>A0A2N1N7K8_9GLOM</name>
<feature type="compositionally biased region" description="Basic and acidic residues" evidence="1">
    <location>
        <begin position="66"/>
        <end position="85"/>
    </location>
</feature>
<organism evidence="2 3">
    <name type="scientific">Rhizophagus irregularis</name>
    <dbReference type="NCBI Taxonomy" id="588596"/>
    <lineage>
        <taxon>Eukaryota</taxon>
        <taxon>Fungi</taxon>
        <taxon>Fungi incertae sedis</taxon>
        <taxon>Mucoromycota</taxon>
        <taxon>Glomeromycotina</taxon>
        <taxon>Glomeromycetes</taxon>
        <taxon>Glomerales</taxon>
        <taxon>Glomeraceae</taxon>
        <taxon>Rhizophagus</taxon>
    </lineage>
</organism>
<feature type="compositionally biased region" description="Basic residues" evidence="1">
    <location>
        <begin position="129"/>
        <end position="140"/>
    </location>
</feature>
<evidence type="ECO:0000256" key="1">
    <source>
        <dbReference type="SAM" id="MobiDB-lite"/>
    </source>
</evidence>
<gene>
    <name evidence="2" type="ORF">RhiirC2_831153</name>
</gene>
<feature type="region of interest" description="Disordered" evidence="1">
    <location>
        <begin position="66"/>
        <end position="140"/>
    </location>
</feature>
<protein>
    <submittedName>
        <fullName evidence="2">Uncharacterized protein</fullName>
    </submittedName>
</protein>
<accession>A0A2N1N7K8</accession>
<reference evidence="2 3" key="1">
    <citation type="submission" date="2016-04" db="EMBL/GenBank/DDBJ databases">
        <title>Genome analyses suggest a sexual origin of heterokaryosis in a supposedly ancient asexual fungus.</title>
        <authorList>
            <person name="Ropars J."/>
            <person name="Sedzielewska K."/>
            <person name="Noel J."/>
            <person name="Charron P."/>
            <person name="Farinelli L."/>
            <person name="Marton T."/>
            <person name="Kruger M."/>
            <person name="Pelin A."/>
            <person name="Brachmann A."/>
            <person name="Corradi N."/>
        </authorList>
    </citation>
    <scope>NUCLEOTIDE SEQUENCE [LARGE SCALE GENOMIC DNA]</scope>
    <source>
        <strain evidence="2 3">C2</strain>
    </source>
</reference>
<dbReference type="Proteomes" id="UP000233469">
    <property type="component" value="Unassembled WGS sequence"/>
</dbReference>
<dbReference type="EMBL" id="LLXL01000679">
    <property type="protein sequence ID" value="PKK69873.1"/>
    <property type="molecule type" value="Genomic_DNA"/>
</dbReference>
<reference evidence="2 3" key="2">
    <citation type="submission" date="2017-10" db="EMBL/GenBank/DDBJ databases">
        <title>Extensive intraspecific genome diversity in a model arbuscular mycorrhizal fungus.</title>
        <authorList>
            <person name="Chen E.C.H."/>
            <person name="Morin E."/>
            <person name="Baudet D."/>
            <person name="Noel J."/>
            <person name="Ndikumana S."/>
            <person name="Charron P."/>
            <person name="St-Onge C."/>
            <person name="Giorgi J."/>
            <person name="Grigoriev I.V."/>
            <person name="Roux C."/>
            <person name="Martin F.M."/>
            <person name="Corradi N."/>
        </authorList>
    </citation>
    <scope>NUCLEOTIDE SEQUENCE [LARGE SCALE GENOMIC DNA]</scope>
    <source>
        <strain evidence="2 3">C2</strain>
    </source>
</reference>
<proteinExistence type="predicted"/>